<evidence type="ECO:0000313" key="3">
    <source>
        <dbReference type="Proteomes" id="UP000054995"/>
    </source>
</evidence>
<dbReference type="EMBL" id="JYDT01000033">
    <property type="protein sequence ID" value="KRY89305.1"/>
    <property type="molecule type" value="Genomic_DNA"/>
</dbReference>
<proteinExistence type="predicted"/>
<accession>A0A0V1FTI4</accession>
<comment type="caution">
    <text evidence="2">The sequence shown here is derived from an EMBL/GenBank/DDBJ whole genome shotgun (WGS) entry which is preliminary data.</text>
</comment>
<reference evidence="2 3" key="1">
    <citation type="submission" date="2015-01" db="EMBL/GenBank/DDBJ databases">
        <title>Evolution of Trichinella species and genotypes.</title>
        <authorList>
            <person name="Korhonen P.K."/>
            <person name="Edoardo P."/>
            <person name="Giuseppe L.R."/>
            <person name="Gasser R.B."/>
        </authorList>
    </citation>
    <scope>NUCLEOTIDE SEQUENCE [LARGE SCALE GENOMIC DNA]</scope>
    <source>
        <strain evidence="2">ISS470</strain>
    </source>
</reference>
<dbReference type="Proteomes" id="UP000054995">
    <property type="component" value="Unassembled WGS sequence"/>
</dbReference>
<dbReference type="AlphaFoldDB" id="A0A0V1FTI4"/>
<evidence type="ECO:0000256" key="1">
    <source>
        <dbReference type="SAM" id="MobiDB-lite"/>
    </source>
</evidence>
<feature type="region of interest" description="Disordered" evidence="1">
    <location>
        <begin position="1"/>
        <end position="38"/>
    </location>
</feature>
<keyword evidence="3" id="KW-1185">Reference proteome</keyword>
<sequence length="38" mass="4497">MDEARLPSFATLMHEKEKEKDGESTRYQTGRWMSNHKA</sequence>
<feature type="compositionally biased region" description="Basic and acidic residues" evidence="1">
    <location>
        <begin position="13"/>
        <end position="24"/>
    </location>
</feature>
<organism evidence="2 3">
    <name type="scientific">Trichinella pseudospiralis</name>
    <name type="common">Parasitic roundworm</name>
    <dbReference type="NCBI Taxonomy" id="6337"/>
    <lineage>
        <taxon>Eukaryota</taxon>
        <taxon>Metazoa</taxon>
        <taxon>Ecdysozoa</taxon>
        <taxon>Nematoda</taxon>
        <taxon>Enoplea</taxon>
        <taxon>Dorylaimia</taxon>
        <taxon>Trichinellida</taxon>
        <taxon>Trichinellidae</taxon>
        <taxon>Trichinella</taxon>
    </lineage>
</organism>
<name>A0A0V1FTI4_TRIPS</name>
<protein>
    <submittedName>
        <fullName evidence="2">Uncharacterized protein</fullName>
    </submittedName>
</protein>
<gene>
    <name evidence="2" type="ORF">T4D_15996</name>
</gene>
<evidence type="ECO:0000313" key="2">
    <source>
        <dbReference type="EMBL" id="KRY89305.1"/>
    </source>
</evidence>